<evidence type="ECO:0000256" key="4">
    <source>
        <dbReference type="ARBA" id="ARBA00023136"/>
    </source>
</evidence>
<proteinExistence type="predicted"/>
<reference evidence="8 9" key="1">
    <citation type="submission" date="2016-10" db="EMBL/GenBank/DDBJ databases">
        <authorList>
            <person name="de Groot N.N."/>
        </authorList>
    </citation>
    <scope>NUCLEOTIDE SEQUENCE [LARGE SCALE GENOMIC DNA]</scope>
    <source>
        <strain evidence="8 9">DSM 22789</strain>
    </source>
</reference>
<feature type="chain" id="PRO_5011797006" evidence="6">
    <location>
        <begin position="28"/>
        <end position="778"/>
    </location>
</feature>
<dbReference type="InterPro" id="IPR000184">
    <property type="entry name" value="Bac_surfAg_D15"/>
</dbReference>
<name>A0A1I6T2K8_9SPHI</name>
<keyword evidence="3 6" id="KW-0732">Signal</keyword>
<evidence type="ECO:0000256" key="6">
    <source>
        <dbReference type="SAM" id="SignalP"/>
    </source>
</evidence>
<evidence type="ECO:0000256" key="1">
    <source>
        <dbReference type="ARBA" id="ARBA00004370"/>
    </source>
</evidence>
<evidence type="ECO:0000256" key="3">
    <source>
        <dbReference type="ARBA" id="ARBA00022729"/>
    </source>
</evidence>
<dbReference type="PROSITE" id="PS51257">
    <property type="entry name" value="PROKAR_LIPOPROTEIN"/>
    <property type="match status" value="1"/>
</dbReference>
<keyword evidence="4" id="KW-0472">Membrane</keyword>
<dbReference type="EMBL" id="FOZZ01000005">
    <property type="protein sequence ID" value="SFS83416.1"/>
    <property type="molecule type" value="Genomic_DNA"/>
</dbReference>
<feature type="domain" description="Bacterial surface antigen (D15)" evidence="7">
    <location>
        <begin position="404"/>
        <end position="753"/>
    </location>
</feature>
<dbReference type="Pfam" id="PF01103">
    <property type="entry name" value="Omp85"/>
    <property type="match status" value="1"/>
</dbReference>
<dbReference type="Proteomes" id="UP000198785">
    <property type="component" value="Unassembled WGS sequence"/>
</dbReference>
<protein>
    <submittedName>
        <fullName evidence="8">Surface antigen</fullName>
    </submittedName>
</protein>
<dbReference type="GO" id="GO:0019867">
    <property type="term" value="C:outer membrane"/>
    <property type="evidence" value="ECO:0007669"/>
    <property type="project" value="InterPro"/>
</dbReference>
<dbReference type="Gene3D" id="2.40.160.50">
    <property type="entry name" value="membrane protein fhac: a member of the omp85/tpsb transporter family"/>
    <property type="match status" value="1"/>
</dbReference>
<dbReference type="OrthoDB" id="9814535at2"/>
<dbReference type="STRING" id="683125.SAMN05660206_105224"/>
<dbReference type="PANTHER" id="PTHR12815:SF47">
    <property type="entry name" value="TRANSLOCATION AND ASSEMBLY MODULE SUBUNIT TAMA"/>
    <property type="match status" value="1"/>
</dbReference>
<evidence type="ECO:0000256" key="2">
    <source>
        <dbReference type="ARBA" id="ARBA00022692"/>
    </source>
</evidence>
<dbReference type="AlphaFoldDB" id="A0A1I6T2K8"/>
<feature type="signal peptide" evidence="6">
    <location>
        <begin position="1"/>
        <end position="27"/>
    </location>
</feature>
<comment type="subcellular location">
    <subcellularLocation>
        <location evidence="1">Membrane</location>
    </subcellularLocation>
</comment>
<evidence type="ECO:0000313" key="9">
    <source>
        <dbReference type="Proteomes" id="UP000198785"/>
    </source>
</evidence>
<dbReference type="InterPro" id="IPR039910">
    <property type="entry name" value="D15-like"/>
</dbReference>
<evidence type="ECO:0000313" key="8">
    <source>
        <dbReference type="EMBL" id="SFS83416.1"/>
    </source>
</evidence>
<evidence type="ECO:0000256" key="5">
    <source>
        <dbReference type="ARBA" id="ARBA00023237"/>
    </source>
</evidence>
<dbReference type="RefSeq" id="WP_093365389.1">
    <property type="nucleotide sequence ID" value="NZ_FOZZ01000005.1"/>
</dbReference>
<accession>A0A1I6T2K8</accession>
<gene>
    <name evidence="8" type="ORF">SAMN05660206_105224</name>
</gene>
<sequence length="778" mass="89315">MKKTKGTKMKIKLTRLFSIALLSAALASGCNSTKYLAEDEKLYDKGHVVIHRDSMDADRKQAFEEYLEGLLRPKPNKKVLGMRFKLGLYNMGGGPDTTGGFFKRWLKRRGEEPVLLSDVNREYNENLLRNRMENFGFFNAEVTSDTSINGKLAEVTYNAFPGNIYRIANVNFEVDSLKNLGRDILRTSDQSLLKPGSPYNLDVIINERERIDNDLKNRGYYYFSPDNILAEVDSTIGDHKVNMFVTVKPETAEKARMPQKIGNIFIYTNYTQTSDGFRAANPRRMELYQDNYYIIDRENKYRKKVLANHIFFHKGELYNRHDHNLTISHLVNLNDFKFVKNTFVDNPDSANTLDVYYHLTPMQRKSIRFEILGKTASVYNGTEANVSWTLRNAFKGFESLTVNVFGGYETQTGGSVNLNSSYLRYGADVGIMWPRLLSPYKWAPSRRFIPKTYAKVSYEFLNRRNAYTLNSLTLNYGYNWKENDQKQHDLAAVEIIYVQPRNISDDYRAQMDTVPTLRHIVDPQFSFGPNYSYTFTNTMEANRTHTFYVKTGLNTSGNVLGLIQGADYNSGNIKTLFGTAYSQFVKAEVDFRHYLKLSPGSQLASRLMVGTSYSYGNSRSLPYLKQYFSGGPNGLRAFRPRAVGPGSMMPENIGKDNFFADQTGDFKLELNTEYRSQISGMFHWAAFVDAGNIWLQREDPNRPGGKLSKNFIKELAVGAGAGLRMDLDFLIIRTDFAIPVRVPYRQPGDRWVFKYIDFRNSEWRKQNLVFNLAIGYPF</sequence>
<keyword evidence="2" id="KW-0812">Transmembrane</keyword>
<keyword evidence="5" id="KW-0998">Cell outer membrane</keyword>
<dbReference type="PANTHER" id="PTHR12815">
    <property type="entry name" value="SORTING AND ASSEMBLY MACHINERY SAMM50 PROTEIN FAMILY MEMBER"/>
    <property type="match status" value="1"/>
</dbReference>
<evidence type="ECO:0000259" key="7">
    <source>
        <dbReference type="Pfam" id="PF01103"/>
    </source>
</evidence>
<keyword evidence="9" id="KW-1185">Reference proteome</keyword>
<organism evidence="8 9">
    <name type="scientific">Sphingobacterium wenxiniae</name>
    <dbReference type="NCBI Taxonomy" id="683125"/>
    <lineage>
        <taxon>Bacteria</taxon>
        <taxon>Pseudomonadati</taxon>
        <taxon>Bacteroidota</taxon>
        <taxon>Sphingobacteriia</taxon>
        <taxon>Sphingobacteriales</taxon>
        <taxon>Sphingobacteriaceae</taxon>
        <taxon>Sphingobacterium</taxon>
    </lineage>
</organism>